<dbReference type="GO" id="GO:0071949">
    <property type="term" value="F:FAD binding"/>
    <property type="evidence" value="ECO:0007669"/>
    <property type="project" value="InterPro"/>
</dbReference>
<dbReference type="GO" id="GO:0005737">
    <property type="term" value="C:cytoplasm"/>
    <property type="evidence" value="ECO:0007669"/>
    <property type="project" value="TreeGrafter"/>
</dbReference>
<evidence type="ECO:0000256" key="5">
    <source>
        <dbReference type="ARBA" id="ARBA00023002"/>
    </source>
</evidence>
<feature type="domain" description="FAD-binding PCMH-type" evidence="7">
    <location>
        <begin position="59"/>
        <end position="242"/>
    </location>
</feature>
<keyword evidence="9" id="KW-1185">Reference proteome</keyword>
<dbReference type="InterPro" id="IPR006094">
    <property type="entry name" value="Oxid_FAD_bind_N"/>
</dbReference>
<dbReference type="GO" id="GO:0008202">
    <property type="term" value="P:steroid metabolic process"/>
    <property type="evidence" value="ECO:0007669"/>
    <property type="project" value="TreeGrafter"/>
</dbReference>
<evidence type="ECO:0000256" key="4">
    <source>
        <dbReference type="ARBA" id="ARBA00022989"/>
    </source>
</evidence>
<dbReference type="InterPro" id="IPR016169">
    <property type="entry name" value="FAD-bd_PCMH_sub2"/>
</dbReference>
<comment type="caution">
    <text evidence="8">The sequence shown here is derived from an EMBL/GenBank/DDBJ whole genome shotgun (WGS) entry which is preliminary data.</text>
</comment>
<dbReference type="InterPro" id="IPR016166">
    <property type="entry name" value="FAD-bd_PCMH"/>
</dbReference>
<sequence length="581" mass="67444">MVVKGSQRRWSPQGADSRMRRLRKRTMVDYLVMMRWIPVVFVVLPLSFLLHTICYLQQLWCSRLSYADRRQTHDRNVMMVIRRLRQRNPERDGLVCTARKQWVTAGTRGMEYKRARHFEVDLSAFCNILSIDAARMVARVEPLVTMGQITRATVPLGLSLAVVPELDDLTIGGLINAYGIEGSSHIHGLFSDTIISYEIVLGDGRLVRATADNEYSDLFHAVPWSQGTLGLLIAAEIRLIHIKEYMRLRYTPVRGTLREISEAYISSFTSPYADDTAMNAVVNTIEQAKEKLAVPDFVETLIFSPTEAVCMTGRYASAKEAKQKGNVVNKQGLWFKPWFYQHAQAALEKGEFVEYIPTRDYYHRHTRSYFWEVKLLLPFGDQPWFRWLFGWMMPPKIPLLKITEAPAIREYYHQNHVMQDLLVPLHRVADALEFMHTEVEVYPIWLCPHKVFKSPFKTMLQPEQNYEKQMGKGDTADAQMFTDVGLYNTPAAIMRHEEFDGIKACKRIEKWLIDNHGYQALYTVTELSEEDFWRMFDKTLYNDCRRKYKAVGTFMSVYYKTKKGIKSAKDVQTEEQTALTD</sequence>
<organism evidence="8 9">
    <name type="scientific">Ceratopteris richardii</name>
    <name type="common">Triangle waterfern</name>
    <dbReference type="NCBI Taxonomy" id="49495"/>
    <lineage>
        <taxon>Eukaryota</taxon>
        <taxon>Viridiplantae</taxon>
        <taxon>Streptophyta</taxon>
        <taxon>Embryophyta</taxon>
        <taxon>Tracheophyta</taxon>
        <taxon>Polypodiopsida</taxon>
        <taxon>Polypodiidae</taxon>
        <taxon>Polypodiales</taxon>
        <taxon>Pteridineae</taxon>
        <taxon>Pteridaceae</taxon>
        <taxon>Parkerioideae</taxon>
        <taxon>Ceratopteris</taxon>
    </lineage>
</organism>
<evidence type="ECO:0000256" key="3">
    <source>
        <dbReference type="ARBA" id="ARBA00022692"/>
    </source>
</evidence>
<dbReference type="Proteomes" id="UP000825935">
    <property type="component" value="Chromosome 12"/>
</dbReference>
<reference evidence="8" key="1">
    <citation type="submission" date="2021-08" db="EMBL/GenBank/DDBJ databases">
        <title>WGS assembly of Ceratopteris richardii.</title>
        <authorList>
            <person name="Marchant D.B."/>
            <person name="Chen G."/>
            <person name="Jenkins J."/>
            <person name="Shu S."/>
            <person name="Leebens-Mack J."/>
            <person name="Grimwood J."/>
            <person name="Schmutz J."/>
            <person name="Soltis P."/>
            <person name="Soltis D."/>
            <person name="Chen Z.-H."/>
        </authorList>
    </citation>
    <scope>NUCLEOTIDE SEQUENCE</scope>
    <source>
        <strain evidence="8">Whitten #5841</strain>
        <tissue evidence="8">Leaf</tissue>
    </source>
</reference>
<keyword evidence="4" id="KW-1133">Transmembrane helix</keyword>
<evidence type="ECO:0000259" key="7">
    <source>
        <dbReference type="PROSITE" id="PS51387"/>
    </source>
</evidence>
<dbReference type="EMBL" id="CM035417">
    <property type="protein sequence ID" value="KAH7422866.1"/>
    <property type="molecule type" value="Genomic_DNA"/>
</dbReference>
<dbReference type="PANTHER" id="PTHR10801:SF0">
    <property type="entry name" value="DELTA(24)-STEROL REDUCTASE"/>
    <property type="match status" value="1"/>
</dbReference>
<dbReference type="FunFam" id="3.30.465.10:FF:000012">
    <property type="entry name" value="delta(24)-sterol reductase isoform X1"/>
    <property type="match status" value="1"/>
</dbReference>
<evidence type="ECO:0000313" key="9">
    <source>
        <dbReference type="Proteomes" id="UP000825935"/>
    </source>
</evidence>
<dbReference type="EMBL" id="CM035417">
    <property type="protein sequence ID" value="KAH7422867.1"/>
    <property type="molecule type" value="Genomic_DNA"/>
</dbReference>
<dbReference type="Pfam" id="PF01565">
    <property type="entry name" value="FAD_binding_4"/>
    <property type="match status" value="1"/>
</dbReference>
<dbReference type="GO" id="GO:0016020">
    <property type="term" value="C:membrane"/>
    <property type="evidence" value="ECO:0007669"/>
    <property type="project" value="UniProtKB-SubCell"/>
</dbReference>
<dbReference type="GO" id="GO:0050614">
    <property type="term" value="F:Delta24-sterol reductase activity"/>
    <property type="evidence" value="ECO:0007669"/>
    <property type="project" value="UniProtKB-EC"/>
</dbReference>
<name>A0A8T2TMC8_CERRI</name>
<dbReference type="Gene3D" id="3.30.465.10">
    <property type="match status" value="1"/>
</dbReference>
<dbReference type="SUPFAM" id="SSF56176">
    <property type="entry name" value="FAD-binding/transporter-associated domain-like"/>
    <property type="match status" value="1"/>
</dbReference>
<dbReference type="OrthoDB" id="415825at2759"/>
<dbReference type="InterPro" id="IPR040165">
    <property type="entry name" value="Diminuto-like"/>
</dbReference>
<dbReference type="PANTHER" id="PTHR10801">
    <property type="entry name" value="24-DEHYDROCHOLESTEROL REDUCTASE"/>
    <property type="match status" value="1"/>
</dbReference>
<keyword evidence="6" id="KW-0472">Membrane</keyword>
<evidence type="ECO:0000313" key="8">
    <source>
        <dbReference type="EMBL" id="KAH7422866.1"/>
    </source>
</evidence>
<keyword evidence="3" id="KW-0812">Transmembrane</keyword>
<protein>
    <recommendedName>
        <fullName evidence="2">Delta(24)-sterol reductase</fullName>
        <ecNumber evidence="2">1.3.1.72</ecNumber>
    </recommendedName>
</protein>
<dbReference type="InterPro" id="IPR036318">
    <property type="entry name" value="FAD-bd_PCMH-like_sf"/>
</dbReference>
<keyword evidence="5" id="KW-0560">Oxidoreductase</keyword>
<evidence type="ECO:0000256" key="2">
    <source>
        <dbReference type="ARBA" id="ARBA00012405"/>
    </source>
</evidence>
<dbReference type="EC" id="1.3.1.72" evidence="2"/>
<gene>
    <name evidence="8" type="ORF">KP509_12G029600</name>
</gene>
<dbReference type="AlphaFoldDB" id="A0A8T2TMC8"/>
<accession>A0A8T2TMC8</accession>
<evidence type="ECO:0000256" key="1">
    <source>
        <dbReference type="ARBA" id="ARBA00004167"/>
    </source>
</evidence>
<evidence type="ECO:0000256" key="6">
    <source>
        <dbReference type="ARBA" id="ARBA00023136"/>
    </source>
</evidence>
<dbReference type="PROSITE" id="PS51387">
    <property type="entry name" value="FAD_PCMH"/>
    <property type="match status" value="1"/>
</dbReference>
<proteinExistence type="predicted"/>
<comment type="subcellular location">
    <subcellularLocation>
        <location evidence="1">Membrane</location>
        <topology evidence="1">Single-pass membrane protein</topology>
    </subcellularLocation>
</comment>